<dbReference type="PANTHER" id="PTHR34502:SF5">
    <property type="entry name" value="DUF6594 DOMAIN-CONTAINING PROTEIN"/>
    <property type="match status" value="1"/>
</dbReference>
<evidence type="ECO:0000256" key="1">
    <source>
        <dbReference type="SAM" id="Phobius"/>
    </source>
</evidence>
<keyword evidence="1" id="KW-0472">Membrane</keyword>
<keyword evidence="4" id="KW-1185">Reference proteome</keyword>
<protein>
    <recommendedName>
        <fullName evidence="2">DUF6594 domain-containing protein</fullName>
    </recommendedName>
</protein>
<feature type="transmembrane region" description="Helical" evidence="1">
    <location>
        <begin position="231"/>
        <end position="251"/>
    </location>
</feature>
<evidence type="ECO:0000313" key="4">
    <source>
        <dbReference type="Proteomes" id="UP001174934"/>
    </source>
</evidence>
<feature type="transmembrane region" description="Helical" evidence="1">
    <location>
        <begin position="258"/>
        <end position="277"/>
    </location>
</feature>
<comment type="caution">
    <text evidence="3">The sequence shown here is derived from an EMBL/GenBank/DDBJ whole genome shotgun (WGS) entry which is preliminary data.</text>
</comment>
<dbReference type="PANTHER" id="PTHR34502">
    <property type="entry name" value="DUF6594 DOMAIN-CONTAINING PROTEIN-RELATED"/>
    <property type="match status" value="1"/>
</dbReference>
<keyword evidence="1" id="KW-0812">Transmembrane</keyword>
<keyword evidence="1" id="KW-1133">Transmembrane helix</keyword>
<accession>A0AA39XK47</accession>
<sequence length="279" mass="31406">MGLPRLALEQNYFHNKASHRRFGPLRQRLLLHHEFRLDSINNQIDQLDKADEAANNGRLHSLSSVQIRGGGGGSADVNSTDQVSMIDALVDEATVRMDKYTRMLHQDYFIRHKLPRISREEHENLFLNIKTNNTLDEEARNYLYYPDDFITTRTERIYSPIESLIFGEGNRLQRLAMKLFLTRTKPEGSTHTSHYSASRLKLLLTLPVVAVPLVLLLSPVGILYLGDLSKGWSALVVLIFGLVFTTAMTQVPAITLDTILVGLAAYMAVLVTFLANISG</sequence>
<dbReference type="InterPro" id="IPR046529">
    <property type="entry name" value="DUF6594"/>
</dbReference>
<dbReference type="EMBL" id="JAULSR010000001">
    <property type="protein sequence ID" value="KAK0635394.1"/>
    <property type="molecule type" value="Genomic_DNA"/>
</dbReference>
<dbReference type="Pfam" id="PF20237">
    <property type="entry name" value="DUF6594"/>
    <property type="match status" value="1"/>
</dbReference>
<feature type="domain" description="DUF6594" evidence="2">
    <location>
        <begin position="4"/>
        <end position="271"/>
    </location>
</feature>
<feature type="transmembrane region" description="Helical" evidence="1">
    <location>
        <begin position="202"/>
        <end position="225"/>
    </location>
</feature>
<name>A0AA39XK47_9PEZI</name>
<gene>
    <name evidence="3" type="ORF">B0T17DRAFT_39984</name>
</gene>
<dbReference type="AlphaFoldDB" id="A0AA39XK47"/>
<dbReference type="Proteomes" id="UP001174934">
    <property type="component" value="Unassembled WGS sequence"/>
</dbReference>
<organism evidence="3 4">
    <name type="scientific">Bombardia bombarda</name>
    <dbReference type="NCBI Taxonomy" id="252184"/>
    <lineage>
        <taxon>Eukaryota</taxon>
        <taxon>Fungi</taxon>
        <taxon>Dikarya</taxon>
        <taxon>Ascomycota</taxon>
        <taxon>Pezizomycotina</taxon>
        <taxon>Sordariomycetes</taxon>
        <taxon>Sordariomycetidae</taxon>
        <taxon>Sordariales</taxon>
        <taxon>Lasiosphaeriaceae</taxon>
        <taxon>Bombardia</taxon>
    </lineage>
</organism>
<reference evidence="3" key="1">
    <citation type="submission" date="2023-06" db="EMBL/GenBank/DDBJ databases">
        <title>Genome-scale phylogeny and comparative genomics of the fungal order Sordariales.</title>
        <authorList>
            <consortium name="Lawrence Berkeley National Laboratory"/>
            <person name="Hensen N."/>
            <person name="Bonometti L."/>
            <person name="Westerberg I."/>
            <person name="Brannstrom I.O."/>
            <person name="Guillou S."/>
            <person name="Cros-Aarteil S."/>
            <person name="Calhoun S."/>
            <person name="Haridas S."/>
            <person name="Kuo A."/>
            <person name="Mondo S."/>
            <person name="Pangilinan J."/>
            <person name="Riley R."/>
            <person name="LaButti K."/>
            <person name="Andreopoulos B."/>
            <person name="Lipzen A."/>
            <person name="Chen C."/>
            <person name="Yanf M."/>
            <person name="Daum C."/>
            <person name="Ng V."/>
            <person name="Clum A."/>
            <person name="Steindorff A."/>
            <person name="Ohm R."/>
            <person name="Martin F."/>
            <person name="Silar P."/>
            <person name="Natvig D."/>
            <person name="Lalanne C."/>
            <person name="Gautier V."/>
            <person name="Ament-velasquez S.L."/>
            <person name="Kruys A."/>
            <person name="Hutchinson M.I."/>
            <person name="Powell A.J."/>
            <person name="Barry K."/>
            <person name="Miller A.N."/>
            <person name="Grigoriev I.V."/>
            <person name="Debuchy R."/>
            <person name="Gladieux P."/>
            <person name="Thoren M.H."/>
            <person name="Johannesson H."/>
        </authorList>
    </citation>
    <scope>NUCLEOTIDE SEQUENCE</scope>
    <source>
        <strain evidence="3">SMH3391-2</strain>
    </source>
</reference>
<evidence type="ECO:0000259" key="2">
    <source>
        <dbReference type="Pfam" id="PF20237"/>
    </source>
</evidence>
<evidence type="ECO:0000313" key="3">
    <source>
        <dbReference type="EMBL" id="KAK0635394.1"/>
    </source>
</evidence>
<proteinExistence type="predicted"/>